<evidence type="ECO:0000256" key="6">
    <source>
        <dbReference type="SAM" id="Coils"/>
    </source>
</evidence>
<evidence type="ECO:0000256" key="1">
    <source>
        <dbReference type="ARBA" id="ARBA00004141"/>
    </source>
</evidence>
<name>A0A4V3SF99_OPIFE</name>
<keyword evidence="5" id="KW-0813">Transport</keyword>
<dbReference type="PANTHER" id="PTHR10687">
    <property type="entry name" value="SECRETORY CARRIER-ASSOCIATED MEMBRANE PROTEIN SCAMP"/>
    <property type="match status" value="1"/>
</dbReference>
<dbReference type="PANTHER" id="PTHR10687:SF2">
    <property type="entry name" value="SECRETORY CARRIER-ASSOCIATED MEMBRANE PROTEIN"/>
    <property type="match status" value="1"/>
</dbReference>
<feature type="transmembrane region" description="Helical" evidence="5">
    <location>
        <begin position="258"/>
        <end position="279"/>
    </location>
</feature>
<reference evidence="7 8" key="1">
    <citation type="journal article" date="2019" name="BMC Genomics">
        <title>New insights from Opisthorchis felineus genome: update on genomics of the epidemiologically important liver flukes.</title>
        <authorList>
            <person name="Ershov N.I."/>
            <person name="Mordvinov V.A."/>
            <person name="Prokhortchouk E.B."/>
            <person name="Pakharukova M.Y."/>
            <person name="Gunbin K.V."/>
            <person name="Ustyantsev K."/>
            <person name="Genaev M.A."/>
            <person name="Blinov A.G."/>
            <person name="Mazur A."/>
            <person name="Boulygina E."/>
            <person name="Tsygankova S."/>
            <person name="Khrameeva E."/>
            <person name="Chekanov N."/>
            <person name="Fan G."/>
            <person name="Xiao A."/>
            <person name="Zhang H."/>
            <person name="Xu X."/>
            <person name="Yang H."/>
            <person name="Solovyev V."/>
            <person name="Lee S.M."/>
            <person name="Liu X."/>
            <person name="Afonnikov D.A."/>
            <person name="Skryabin K.G."/>
        </authorList>
    </citation>
    <scope>NUCLEOTIDE SEQUENCE [LARGE SCALE GENOMIC DNA]</scope>
    <source>
        <strain evidence="7">AK-0245</strain>
        <tissue evidence="7">Whole organism</tissue>
    </source>
</reference>
<comment type="similarity">
    <text evidence="5">Belongs to the SCAMP family.</text>
</comment>
<gene>
    <name evidence="7" type="ORF">CRM22_004694</name>
</gene>
<keyword evidence="4 5" id="KW-0472">Membrane</keyword>
<accession>A0A4V3SF99</accession>
<evidence type="ECO:0000256" key="4">
    <source>
        <dbReference type="ARBA" id="ARBA00023136"/>
    </source>
</evidence>
<evidence type="ECO:0000256" key="3">
    <source>
        <dbReference type="ARBA" id="ARBA00022989"/>
    </source>
</evidence>
<protein>
    <recommendedName>
        <fullName evidence="5">Secretory carrier-associated membrane protein</fullName>
        <shortName evidence="5">Secretory carrier membrane protein</shortName>
    </recommendedName>
</protein>
<evidence type="ECO:0000313" key="7">
    <source>
        <dbReference type="EMBL" id="TGZ67614.1"/>
    </source>
</evidence>
<comment type="caution">
    <text evidence="7">The sequence shown here is derived from an EMBL/GenBank/DDBJ whole genome shotgun (WGS) entry which is preliminary data.</text>
</comment>
<keyword evidence="2 5" id="KW-0812">Transmembrane</keyword>
<dbReference type="GO" id="GO:0015031">
    <property type="term" value="P:protein transport"/>
    <property type="evidence" value="ECO:0007669"/>
    <property type="project" value="InterPro"/>
</dbReference>
<evidence type="ECO:0000256" key="5">
    <source>
        <dbReference type="RuleBase" id="RU363122"/>
    </source>
</evidence>
<dbReference type="InterPro" id="IPR007273">
    <property type="entry name" value="SCAMP"/>
</dbReference>
<comment type="subcellular location">
    <subcellularLocation>
        <location evidence="1 5">Membrane</location>
        <topology evidence="1 5">Multi-pass membrane protein</topology>
    </subcellularLocation>
</comment>
<dbReference type="OrthoDB" id="242866at2759"/>
<dbReference type="GO" id="GO:0032588">
    <property type="term" value="C:trans-Golgi network membrane"/>
    <property type="evidence" value="ECO:0007669"/>
    <property type="project" value="TreeGrafter"/>
</dbReference>
<proteinExistence type="inferred from homology"/>
<dbReference type="EMBL" id="SJOL01006408">
    <property type="protein sequence ID" value="TGZ67614.1"/>
    <property type="molecule type" value="Genomic_DNA"/>
</dbReference>
<feature type="transmembrane region" description="Helical" evidence="5">
    <location>
        <begin position="182"/>
        <end position="202"/>
    </location>
</feature>
<evidence type="ECO:0000313" key="8">
    <source>
        <dbReference type="Proteomes" id="UP000308267"/>
    </source>
</evidence>
<feature type="coiled-coil region" evidence="6">
    <location>
        <begin position="74"/>
        <end position="101"/>
    </location>
</feature>
<feature type="transmembrane region" description="Helical" evidence="5">
    <location>
        <begin position="147"/>
        <end position="170"/>
    </location>
</feature>
<dbReference type="Proteomes" id="UP000308267">
    <property type="component" value="Unassembled WGS sequence"/>
</dbReference>
<evidence type="ECO:0000256" key="2">
    <source>
        <dbReference type="ARBA" id="ARBA00022692"/>
    </source>
</evidence>
<keyword evidence="8" id="KW-1185">Reference proteome</keyword>
<organism evidence="7 8">
    <name type="scientific">Opisthorchis felineus</name>
    <dbReference type="NCBI Taxonomy" id="147828"/>
    <lineage>
        <taxon>Eukaryota</taxon>
        <taxon>Metazoa</taxon>
        <taxon>Spiralia</taxon>
        <taxon>Lophotrochozoa</taxon>
        <taxon>Platyhelminthes</taxon>
        <taxon>Trematoda</taxon>
        <taxon>Digenea</taxon>
        <taxon>Opisthorchiida</taxon>
        <taxon>Opisthorchiata</taxon>
        <taxon>Opisthorchiidae</taxon>
        <taxon>Opisthorchis</taxon>
    </lineage>
</organism>
<keyword evidence="6" id="KW-0175">Coiled coil</keyword>
<dbReference type="GO" id="GO:0055038">
    <property type="term" value="C:recycling endosome membrane"/>
    <property type="evidence" value="ECO:0007669"/>
    <property type="project" value="TreeGrafter"/>
</dbReference>
<dbReference type="AlphaFoldDB" id="A0A4V3SF99"/>
<dbReference type="Pfam" id="PF04144">
    <property type="entry name" value="SCAMP"/>
    <property type="match status" value="1"/>
</dbReference>
<keyword evidence="3 5" id="KW-1133">Transmembrane helix</keyword>
<sequence>MTSNISQSALDDYNPFAESASANRYDITNAAVLPDNTVEEKKPFDTGDIHSANVPPPYPGAVPAQRNMMSTDAILALERRQAELEARAAELDRREKEQQSRMNAYQAGAPPHNWPPLPSWCPCKPCVRQDFETDIPLDCRWLAKLGYAVWLTYAVVLLLNMGGTLGYFIVGKSSVEGPLFGASILLLLVMPPLGFFGWHRPLYKALRSDSSMNYVLFFIMFAAQTIIILIQCLGIDYLGSCGWINSLKTCGTDKSVCAFMLVVAGLFTALAAACSFLLFKVHRHYRTSGASLRKAKLEMTSAAAYEASNSFGAMP</sequence>
<feature type="transmembrane region" description="Helical" evidence="5">
    <location>
        <begin position="214"/>
        <end position="238"/>
    </location>
</feature>